<protein>
    <submittedName>
        <fullName evidence="1">Uncharacterized protein</fullName>
    </submittedName>
</protein>
<evidence type="ECO:0000313" key="2">
    <source>
        <dbReference type="EMBL" id="SPS11325.1"/>
    </source>
</evidence>
<proteinExistence type="predicted"/>
<evidence type="ECO:0000313" key="3">
    <source>
        <dbReference type="Proteomes" id="UP000279235"/>
    </source>
</evidence>
<reference evidence="3" key="3">
    <citation type="submission" date="2018-05" db="EMBL/GenBank/DDBJ databases">
        <authorList>
            <person name="Duru I."/>
        </authorList>
    </citation>
    <scope>NUCLEOTIDE SEQUENCE [LARGE SCALE GENOMIC DNA]</scope>
</reference>
<reference evidence="2" key="2">
    <citation type="submission" date="2018-05" db="EMBL/GenBank/DDBJ databases">
        <authorList>
            <person name="Lanie J.A."/>
            <person name="Ng W.-L."/>
            <person name="Kazmierczak K.M."/>
            <person name="Andrzejewski T.M."/>
            <person name="Davidsen T.M."/>
            <person name="Wayne K.J."/>
            <person name="Tettelin H."/>
            <person name="Glass J.I."/>
            <person name="Rusch D."/>
            <person name="Podicherti R."/>
            <person name="Tsui H.-C.T."/>
            <person name="Winkler M.E."/>
        </authorList>
    </citation>
    <scope>NUCLEOTIDE SEQUENCE</scope>
    <source>
        <strain evidence="2">Lactococcus lactis</strain>
    </source>
</reference>
<reference evidence="1" key="1">
    <citation type="submission" date="2018-01" db="EMBL/GenBank/DDBJ databases">
        <authorList>
            <person name="Gaut B.S."/>
            <person name="Morton B.R."/>
            <person name="Clegg M.T."/>
            <person name="Duvall M.R."/>
        </authorList>
    </citation>
    <scope>NUCLEOTIDE SEQUENCE</scope>
    <source>
        <strain evidence="1">Lactococcus lactis</strain>
    </source>
</reference>
<organism evidence="1">
    <name type="scientific">Lactococcus lactis</name>
    <dbReference type="NCBI Taxonomy" id="1358"/>
    <lineage>
        <taxon>Bacteria</taxon>
        <taxon>Bacillati</taxon>
        <taxon>Bacillota</taxon>
        <taxon>Bacilli</taxon>
        <taxon>Lactobacillales</taxon>
        <taxon>Streptococcaceae</taxon>
        <taxon>Lactococcus</taxon>
    </lineage>
</organism>
<sequence>MAQQRSFQKYVSKHHENDLFDAVASFIPDNLDELHLWSYNIDVDNLDEENVSFDDMKVEQVFVNGDTLTNDIEFDVLVSGAIYFSKCDRHNDYEDSCNAWFRVNCRATIDGELKNFKVHDVETYDKKKNRFHRRLSDALVPIISSEDVEFEAEQFLKLYFPVAMEIPQRIDPLLIAEKMGLTVEYHEISEDGNIFGQIYFHDALLDGKEIKAKTILIDPRVIESRGIGGLNNTIMHECVHWHKHRLAWTNVKYLDTK</sequence>
<evidence type="ECO:0000313" key="1">
    <source>
        <dbReference type="EMBL" id="SPB25496.1"/>
    </source>
</evidence>
<dbReference type="RefSeq" id="WP_127093868.1">
    <property type="nucleotide sequence ID" value="NZ_OGTW02000050.1"/>
</dbReference>
<name>A0A2X0PGD8_9LACT</name>
<dbReference type="AlphaFoldDB" id="A0A2X0PGD8"/>
<dbReference type="EMBL" id="OGTW02000050">
    <property type="protein sequence ID" value="SPS11325.1"/>
    <property type="molecule type" value="Genomic_DNA"/>
</dbReference>
<gene>
    <name evidence="1" type="ORF">AMHIJAGA_01259</name>
</gene>
<dbReference type="EMBL" id="OGTW01000050">
    <property type="protein sequence ID" value="SPB25496.1"/>
    <property type="molecule type" value="Genomic_DNA"/>
</dbReference>
<accession>A0A2X0PGD8</accession>
<dbReference type="Proteomes" id="UP000279235">
    <property type="component" value="Unassembled WGS sequence"/>
</dbReference>